<accession>A0A2M7QHT2</accession>
<comment type="caution">
    <text evidence="1">The sequence shown here is derived from an EMBL/GenBank/DDBJ whole genome shotgun (WGS) entry which is preliminary data.</text>
</comment>
<evidence type="ECO:0000313" key="1">
    <source>
        <dbReference type="EMBL" id="PIY71578.1"/>
    </source>
</evidence>
<name>A0A2M7QHT2_9BACT</name>
<proteinExistence type="predicted"/>
<gene>
    <name evidence="1" type="ORF">COY87_05435</name>
</gene>
<protein>
    <submittedName>
        <fullName evidence="1">Uncharacterized protein</fullName>
    </submittedName>
</protein>
<organism evidence="1 2">
    <name type="scientific">Candidatus Roizmanbacteria bacterium CG_4_10_14_0_8_um_filter_33_9</name>
    <dbReference type="NCBI Taxonomy" id="1974826"/>
    <lineage>
        <taxon>Bacteria</taxon>
        <taxon>Candidatus Roizmaniibacteriota</taxon>
    </lineage>
</organism>
<reference evidence="2" key="1">
    <citation type="submission" date="2017-09" db="EMBL/GenBank/DDBJ databases">
        <title>Depth-based differentiation of microbial function through sediment-hosted aquifers and enrichment of novel symbionts in the deep terrestrial subsurface.</title>
        <authorList>
            <person name="Probst A.J."/>
            <person name="Ladd B."/>
            <person name="Jarett J.K."/>
            <person name="Geller-Mcgrath D.E."/>
            <person name="Sieber C.M.K."/>
            <person name="Emerson J.B."/>
            <person name="Anantharaman K."/>
            <person name="Thomas B.C."/>
            <person name="Malmstrom R."/>
            <person name="Stieglmeier M."/>
            <person name="Klingl A."/>
            <person name="Woyke T."/>
            <person name="Ryan C.M."/>
            <person name="Banfield J.F."/>
        </authorList>
    </citation>
    <scope>NUCLEOTIDE SEQUENCE [LARGE SCALE GENOMIC DNA]</scope>
</reference>
<dbReference type="AlphaFoldDB" id="A0A2M7QHT2"/>
<dbReference type="Proteomes" id="UP000229401">
    <property type="component" value="Unassembled WGS sequence"/>
</dbReference>
<sequence>MDIDDIEIKIKKYDREKEVVILNLTFFNKLEERGWRAMLLETKTEPRHSFWKVNPPCIRGKNNTFFWIVRILDKDLWRKLEEKIIEVVKNYPEDV</sequence>
<evidence type="ECO:0000313" key="2">
    <source>
        <dbReference type="Proteomes" id="UP000229401"/>
    </source>
</evidence>
<dbReference type="EMBL" id="PFLI01000185">
    <property type="protein sequence ID" value="PIY71578.1"/>
    <property type="molecule type" value="Genomic_DNA"/>
</dbReference>